<dbReference type="SUPFAM" id="SSF55785">
    <property type="entry name" value="PYP-like sensor domain (PAS domain)"/>
    <property type="match status" value="1"/>
</dbReference>
<proteinExistence type="predicted"/>
<accession>A0A6F8PK14</accession>
<sequence>MPIMQNTTLEAELKSTILRLKNERQFKRDIINALHDGILVFSQHLSLQIINDAAQSLMCFNPNSDEFFVDLEFFKNKKRTIKFNMKRWLEQVIDAAQNIPKETYIWVKPNCSEEPSTPVLLSAKPILNTDGSFQALLLVVYDQTIYAHSDEQHRILEAAFNSYDGQFITNEKGYIIKPNFSFSAYTGLLPTELNSMTIIHWMKKQVTLKDSIQIEDILKSLLLDKKWSGEVQIHPNPETTFHAVLSLSMLMDNDKNIEHYVGTLQDITDIKESQANVERLAYFDDLTGLPNRRLFIEHLEKDLLHHKRNHTYSALLYLDLDNFKEINDIYGHAVGDAALKQTANTLTELLRAEDLVARISGDEFIILTRYKVLSRDLAAQHALTLASKIIQTLNQDLLIEEHIIPNASSVGIHIIPGSADETPEYLISCADLAMYEAKQRGKNQLYFYQTELTEKILRRREIEEALKHANYDQEFYLVYQAQVANHSQQISAETLIRWQHPILGNIRPDQFIGIAEDTKQILKLGQWILEKAFTQTYQWNQKSATPVHLSVNISPIQFHEPTFVDCILEIQRKTQVNPQHITLELTEGILISNIEDALTKIKALAQLGYQLSIDDFGTGYSSLSYFQKLPIHELKIDQSFVKHLPGSEEDIAIIETIIQLAKSKNLTIVAEGVETEAQVDFFKAHQSAILMQGYFFSHPETAQEFEKQFLTL</sequence>
<protein>
    <recommendedName>
        <fullName evidence="6">GGDEF domain-containing protein</fullName>
    </recommendedName>
</protein>
<dbReference type="PANTHER" id="PTHR44757:SF2">
    <property type="entry name" value="BIOFILM ARCHITECTURE MAINTENANCE PROTEIN MBAA"/>
    <property type="match status" value="1"/>
</dbReference>
<dbReference type="EMBL" id="AP021888">
    <property type="protein sequence ID" value="BBP42443.1"/>
    <property type="molecule type" value="Genomic_DNA"/>
</dbReference>
<dbReference type="CDD" id="cd01948">
    <property type="entry name" value="EAL"/>
    <property type="match status" value="1"/>
</dbReference>
<dbReference type="InterPro" id="IPR043128">
    <property type="entry name" value="Rev_trsase/Diguanyl_cyclase"/>
</dbReference>
<evidence type="ECO:0000259" key="2">
    <source>
        <dbReference type="PROSITE" id="PS50883"/>
    </source>
</evidence>
<keyword evidence="5" id="KW-1185">Reference proteome</keyword>
<dbReference type="PROSITE" id="PS50887">
    <property type="entry name" value="GGDEF"/>
    <property type="match status" value="1"/>
</dbReference>
<dbReference type="InterPro" id="IPR000700">
    <property type="entry name" value="PAS-assoc_C"/>
</dbReference>
<organism evidence="4 5">
    <name type="scientific">Thiosulfativibrio zosterae</name>
    <dbReference type="NCBI Taxonomy" id="2675053"/>
    <lineage>
        <taxon>Bacteria</taxon>
        <taxon>Pseudomonadati</taxon>
        <taxon>Pseudomonadota</taxon>
        <taxon>Gammaproteobacteria</taxon>
        <taxon>Thiotrichales</taxon>
        <taxon>Piscirickettsiaceae</taxon>
        <taxon>Thiosulfativibrio</taxon>
    </lineage>
</organism>
<dbReference type="Gene3D" id="3.30.70.270">
    <property type="match status" value="1"/>
</dbReference>
<evidence type="ECO:0000313" key="5">
    <source>
        <dbReference type="Proteomes" id="UP000501466"/>
    </source>
</evidence>
<dbReference type="CDD" id="cd01949">
    <property type="entry name" value="GGDEF"/>
    <property type="match status" value="1"/>
</dbReference>
<dbReference type="Pfam" id="PF13426">
    <property type="entry name" value="PAS_9"/>
    <property type="match status" value="1"/>
</dbReference>
<dbReference type="AlphaFoldDB" id="A0A6F8PK14"/>
<dbReference type="SMART" id="SM00267">
    <property type="entry name" value="GGDEF"/>
    <property type="match status" value="1"/>
</dbReference>
<feature type="domain" description="GGDEF" evidence="3">
    <location>
        <begin position="311"/>
        <end position="450"/>
    </location>
</feature>
<dbReference type="Gene3D" id="3.30.450.20">
    <property type="entry name" value="PAS domain"/>
    <property type="match status" value="1"/>
</dbReference>
<dbReference type="InterPro" id="IPR052155">
    <property type="entry name" value="Biofilm_reg_signaling"/>
</dbReference>
<feature type="domain" description="EAL" evidence="2">
    <location>
        <begin position="459"/>
        <end position="712"/>
    </location>
</feature>
<dbReference type="Pfam" id="PF00990">
    <property type="entry name" value="GGDEF"/>
    <property type="match status" value="1"/>
</dbReference>
<evidence type="ECO:0008006" key="6">
    <source>
        <dbReference type="Google" id="ProtNLM"/>
    </source>
</evidence>
<dbReference type="InterPro" id="IPR000014">
    <property type="entry name" value="PAS"/>
</dbReference>
<dbReference type="SUPFAM" id="SSF141868">
    <property type="entry name" value="EAL domain-like"/>
    <property type="match status" value="1"/>
</dbReference>
<dbReference type="InterPro" id="IPR035965">
    <property type="entry name" value="PAS-like_dom_sf"/>
</dbReference>
<dbReference type="InterPro" id="IPR000160">
    <property type="entry name" value="GGDEF_dom"/>
</dbReference>
<dbReference type="PANTHER" id="PTHR44757">
    <property type="entry name" value="DIGUANYLATE CYCLASE DGCP"/>
    <property type="match status" value="1"/>
</dbReference>
<evidence type="ECO:0000259" key="3">
    <source>
        <dbReference type="PROSITE" id="PS50887"/>
    </source>
</evidence>
<dbReference type="Proteomes" id="UP000501466">
    <property type="component" value="Chromosome"/>
</dbReference>
<feature type="domain" description="PAC" evidence="1">
    <location>
        <begin position="227"/>
        <end position="279"/>
    </location>
</feature>
<gene>
    <name evidence="4" type="ORF">THMIRHAT_01890</name>
</gene>
<dbReference type="SUPFAM" id="SSF55073">
    <property type="entry name" value="Nucleotide cyclase"/>
    <property type="match status" value="1"/>
</dbReference>
<dbReference type="InterPro" id="IPR001633">
    <property type="entry name" value="EAL_dom"/>
</dbReference>
<evidence type="ECO:0000259" key="1">
    <source>
        <dbReference type="PROSITE" id="PS50113"/>
    </source>
</evidence>
<dbReference type="InterPro" id="IPR035919">
    <property type="entry name" value="EAL_sf"/>
</dbReference>
<dbReference type="PROSITE" id="PS50113">
    <property type="entry name" value="PAC"/>
    <property type="match status" value="1"/>
</dbReference>
<dbReference type="KEGG" id="tzo:THMIRHAT_01890"/>
<dbReference type="PROSITE" id="PS50883">
    <property type="entry name" value="EAL"/>
    <property type="match status" value="1"/>
</dbReference>
<name>A0A6F8PK14_9GAMM</name>
<dbReference type="InterPro" id="IPR029787">
    <property type="entry name" value="Nucleotide_cyclase"/>
</dbReference>
<evidence type="ECO:0000313" key="4">
    <source>
        <dbReference type="EMBL" id="BBP42443.1"/>
    </source>
</evidence>
<dbReference type="SMART" id="SM00052">
    <property type="entry name" value="EAL"/>
    <property type="match status" value="1"/>
</dbReference>
<dbReference type="NCBIfam" id="TIGR00254">
    <property type="entry name" value="GGDEF"/>
    <property type="match status" value="1"/>
</dbReference>
<dbReference type="NCBIfam" id="TIGR00229">
    <property type="entry name" value="sensory_box"/>
    <property type="match status" value="1"/>
</dbReference>
<dbReference type="Pfam" id="PF00563">
    <property type="entry name" value="EAL"/>
    <property type="match status" value="1"/>
</dbReference>
<dbReference type="Gene3D" id="3.20.20.450">
    <property type="entry name" value="EAL domain"/>
    <property type="match status" value="1"/>
</dbReference>
<reference evidence="5" key="1">
    <citation type="submission" date="2019-11" db="EMBL/GenBank/DDBJ databases">
        <title>Isolation and characterization of two novel species in the genus Thiomicrorhabdus.</title>
        <authorList>
            <person name="Mochizuki J."/>
            <person name="Kojima H."/>
            <person name="Fukui M."/>
        </authorList>
    </citation>
    <scope>NUCLEOTIDE SEQUENCE [LARGE SCALE GENOMIC DNA]</scope>
    <source>
        <strain evidence="5">AkT22</strain>
    </source>
</reference>